<evidence type="ECO:0000313" key="1">
    <source>
        <dbReference type="EMBL" id="AWI34317.1"/>
    </source>
</evidence>
<evidence type="ECO:0000313" key="2">
    <source>
        <dbReference type="Proteomes" id="UP000244890"/>
    </source>
</evidence>
<dbReference type="Pfam" id="PF07963">
    <property type="entry name" value="N_methyl"/>
    <property type="match status" value="1"/>
</dbReference>
<dbReference type="KEGG" id="had:CDV25_05750"/>
<dbReference type="EMBL" id="CP021886">
    <property type="protein sequence ID" value="AWI34317.1"/>
    <property type="molecule type" value="Genomic_DNA"/>
</dbReference>
<dbReference type="Proteomes" id="UP000244890">
    <property type="component" value="Chromosome"/>
</dbReference>
<protein>
    <submittedName>
        <fullName evidence="1">Prepilin-type cleavage/methylation domain-containing protein</fullName>
    </submittedName>
</protein>
<dbReference type="SUPFAM" id="SSF54523">
    <property type="entry name" value="Pili subunits"/>
    <property type="match status" value="1"/>
</dbReference>
<dbReference type="Gene3D" id="3.30.700.10">
    <property type="entry name" value="Glycoprotein, Type 4 Pilin"/>
    <property type="match status" value="1"/>
</dbReference>
<organism evidence="1 2">
    <name type="scientific">Helicobacter apodemus</name>
    <dbReference type="NCBI Taxonomy" id="135569"/>
    <lineage>
        <taxon>Bacteria</taxon>
        <taxon>Pseudomonadati</taxon>
        <taxon>Campylobacterota</taxon>
        <taxon>Epsilonproteobacteria</taxon>
        <taxon>Campylobacterales</taxon>
        <taxon>Helicobacteraceae</taxon>
        <taxon>Helicobacter</taxon>
    </lineage>
</organism>
<dbReference type="InterPro" id="IPR012902">
    <property type="entry name" value="N_methyl_site"/>
</dbReference>
<dbReference type="InterPro" id="IPR045584">
    <property type="entry name" value="Pilin-like"/>
</dbReference>
<dbReference type="RefSeq" id="WP_108911142.1">
    <property type="nucleotide sequence ID" value="NZ_CP021886.1"/>
</dbReference>
<dbReference type="AlphaFoldDB" id="A0A2U8FES7"/>
<dbReference type="NCBIfam" id="TIGR02532">
    <property type="entry name" value="IV_pilin_GFxxxE"/>
    <property type="match status" value="1"/>
</dbReference>
<name>A0A2U8FES7_9HELI</name>
<dbReference type="OrthoDB" id="5324974at2"/>
<accession>A0A2U8FES7</accession>
<sequence length="130" mass="14843">MFFNSKKAFSLLEVILALLIMGVLFSFALPKFANYQQSSCITKLQMQIFNFKIALKKQINQTNNPNIDLMELYTHLDLKPSNCSFQTQKNGFIAINGNKKISFILKNGILECQPTKSDKLHNDESLCDVF</sequence>
<reference evidence="1 2" key="1">
    <citation type="submission" date="2017-06" db="EMBL/GenBank/DDBJ databases">
        <title>Complete genome of Helicobacter apodemus.</title>
        <authorList>
            <person name="Cho S."/>
        </authorList>
    </citation>
    <scope>NUCLEOTIDE SEQUENCE [LARGE SCALE GENOMIC DNA]</scope>
    <source>
        <strain evidence="2">SNUVETPUB-15-01</strain>
    </source>
</reference>
<gene>
    <name evidence="1" type="ORF">CDV25_05750</name>
</gene>
<proteinExistence type="predicted"/>